<dbReference type="AlphaFoldDB" id="A0A103XLJ4"/>
<name>A0A103XLJ4_CYNCS</name>
<gene>
    <name evidence="3" type="ORF">Ccrd_005008</name>
</gene>
<evidence type="ECO:0000313" key="4">
    <source>
        <dbReference type="Proteomes" id="UP000243975"/>
    </source>
</evidence>
<keyword evidence="2" id="KW-0472">Membrane</keyword>
<keyword evidence="2" id="KW-0812">Transmembrane</keyword>
<dbReference type="PANTHER" id="PTHR34364">
    <property type="entry name" value="WAS/WASL-INTERACTING FAMILY PROTEIN"/>
    <property type="match status" value="1"/>
</dbReference>
<keyword evidence="2" id="KW-1133">Transmembrane helix</keyword>
<protein>
    <recommendedName>
        <fullName evidence="5">Transmembrane protein</fullName>
    </recommendedName>
</protein>
<reference evidence="3 4" key="1">
    <citation type="journal article" date="2016" name="Sci. Rep.">
        <title>The genome sequence of the outbreeding globe artichoke constructed de novo incorporating a phase-aware low-pass sequencing strategy of F1 progeny.</title>
        <authorList>
            <person name="Scaglione D."/>
            <person name="Reyes-Chin-Wo S."/>
            <person name="Acquadro A."/>
            <person name="Froenicke L."/>
            <person name="Portis E."/>
            <person name="Beitel C."/>
            <person name="Tirone M."/>
            <person name="Mauro R."/>
            <person name="Lo Monaco A."/>
            <person name="Mauromicale G."/>
            <person name="Faccioli P."/>
            <person name="Cattivelli L."/>
            <person name="Rieseberg L."/>
            <person name="Michelmore R."/>
            <person name="Lanteri S."/>
        </authorList>
    </citation>
    <scope>NUCLEOTIDE SEQUENCE [LARGE SCALE GENOMIC DNA]</scope>
    <source>
        <strain evidence="3">2C</strain>
    </source>
</reference>
<feature type="region of interest" description="Disordered" evidence="1">
    <location>
        <begin position="31"/>
        <end position="102"/>
    </location>
</feature>
<dbReference type="STRING" id="59895.A0A103XLJ4"/>
<sequence>QFHVTGSSFTASFRTSAGVWFDFEEREIGESLERRDEAKHRMSNETPKLYVHKPKKAQLKKHLQQQQQQQSRPSPSPVSSSSSMASQSTTVSSSSSSVPPAPPKESFARRYRFLWPLLLAVNFSVGAYLFMRTKKKENIEEEVAAAISPPPSAALGNTSTSAPAVIEPVKLLEPIPLDQQRELYKWMLEEKRKLKPKDPEEKKRIDEEKAILKKFIRAKSIPSL</sequence>
<evidence type="ECO:0000256" key="2">
    <source>
        <dbReference type="SAM" id="Phobius"/>
    </source>
</evidence>
<evidence type="ECO:0000256" key="1">
    <source>
        <dbReference type="SAM" id="MobiDB-lite"/>
    </source>
</evidence>
<feature type="compositionally biased region" description="Basic residues" evidence="1">
    <location>
        <begin position="50"/>
        <end position="63"/>
    </location>
</feature>
<feature type="transmembrane region" description="Helical" evidence="2">
    <location>
        <begin position="113"/>
        <end position="131"/>
    </location>
</feature>
<feature type="compositionally biased region" description="Low complexity" evidence="1">
    <location>
        <begin position="64"/>
        <end position="98"/>
    </location>
</feature>
<evidence type="ECO:0008006" key="5">
    <source>
        <dbReference type="Google" id="ProtNLM"/>
    </source>
</evidence>
<proteinExistence type="predicted"/>
<accession>A0A103XLJ4</accession>
<feature type="compositionally biased region" description="Basic and acidic residues" evidence="1">
    <location>
        <begin position="31"/>
        <end position="43"/>
    </location>
</feature>
<keyword evidence="4" id="KW-1185">Reference proteome</keyword>
<dbReference type="PANTHER" id="PTHR34364:SF12">
    <property type="entry name" value="WAS_WASL-INTERACTING FAMILY PROTEIN"/>
    <property type="match status" value="1"/>
</dbReference>
<dbReference type="Proteomes" id="UP000243975">
    <property type="component" value="Unassembled WGS sequence"/>
</dbReference>
<organism evidence="3 4">
    <name type="scientific">Cynara cardunculus var. scolymus</name>
    <name type="common">Globe artichoke</name>
    <name type="synonym">Cynara scolymus</name>
    <dbReference type="NCBI Taxonomy" id="59895"/>
    <lineage>
        <taxon>Eukaryota</taxon>
        <taxon>Viridiplantae</taxon>
        <taxon>Streptophyta</taxon>
        <taxon>Embryophyta</taxon>
        <taxon>Tracheophyta</taxon>
        <taxon>Spermatophyta</taxon>
        <taxon>Magnoliopsida</taxon>
        <taxon>eudicotyledons</taxon>
        <taxon>Gunneridae</taxon>
        <taxon>Pentapetalae</taxon>
        <taxon>asterids</taxon>
        <taxon>campanulids</taxon>
        <taxon>Asterales</taxon>
        <taxon>Asteraceae</taxon>
        <taxon>Carduoideae</taxon>
        <taxon>Cardueae</taxon>
        <taxon>Carduinae</taxon>
        <taxon>Cynara</taxon>
    </lineage>
</organism>
<dbReference type="EMBL" id="LEKV01004800">
    <property type="protein sequence ID" value="KVH92958.1"/>
    <property type="molecule type" value="Genomic_DNA"/>
</dbReference>
<evidence type="ECO:0000313" key="3">
    <source>
        <dbReference type="EMBL" id="KVH92958.1"/>
    </source>
</evidence>
<dbReference type="Gramene" id="KVH92958">
    <property type="protein sequence ID" value="KVH92958"/>
    <property type="gene ID" value="Ccrd_005008"/>
</dbReference>
<feature type="non-terminal residue" evidence="3">
    <location>
        <position position="1"/>
    </location>
</feature>
<comment type="caution">
    <text evidence="3">The sequence shown here is derived from an EMBL/GenBank/DDBJ whole genome shotgun (WGS) entry which is preliminary data.</text>
</comment>
<dbReference type="OMA" id="RELYKWM"/>